<keyword evidence="3" id="KW-1185">Reference proteome</keyword>
<dbReference type="Pfam" id="PF02661">
    <property type="entry name" value="Fic"/>
    <property type="match status" value="1"/>
</dbReference>
<name>A0ABU1ZP04_9BURK</name>
<evidence type="ECO:0000313" key="3">
    <source>
        <dbReference type="Proteomes" id="UP001268089"/>
    </source>
</evidence>
<dbReference type="InterPro" id="IPR003812">
    <property type="entry name" value="Fido"/>
</dbReference>
<evidence type="ECO:0000259" key="1">
    <source>
        <dbReference type="PROSITE" id="PS51459"/>
    </source>
</evidence>
<dbReference type="Gene3D" id="1.10.10.10">
    <property type="entry name" value="Winged helix-like DNA-binding domain superfamily/Winged helix DNA-binding domain"/>
    <property type="match status" value="1"/>
</dbReference>
<dbReference type="Pfam" id="PF13776">
    <property type="entry name" value="DUF4172"/>
    <property type="match status" value="1"/>
</dbReference>
<dbReference type="Proteomes" id="UP001268089">
    <property type="component" value="Unassembled WGS sequence"/>
</dbReference>
<sequence>MPTAAAHPRYIWQHSAWPKLTFDAAAVAPALDQARLEQGRLLGLLSAIGLEQANAVQRELWVQEALATAAIEGEQLNLESLRSSVAHRLQLADAPGSDRSVEGLVQVMGDALANHGAALDLDRLCRWQSALFPGGTSGIARIAVGRVRSHAGAMQIVSGALEREVVHYEAPPSAQVLAEMERFLAWFESTRPATGATAVNGIARAALVHLWFESIHPFEDGNGRLGRALADMALAQDMQAQDAQASPALVRVYGMAHQMLKTHAAYYDALNHAQRLRGIAPEASAIDATPWVLWFVQAFNRACIASQAVVRDATDKAQFRLRAAQCQTNERQRKVLERLLEAGHVDSGGGFLGGMTTDKYAKITGTSKATATRDLADLLANGLLRVEGVGKATRYAVNVPGWEQPALKG</sequence>
<dbReference type="InterPro" id="IPR036390">
    <property type="entry name" value="WH_DNA-bd_sf"/>
</dbReference>
<gene>
    <name evidence="2" type="ORF">J2X15_002564</name>
</gene>
<comment type="caution">
    <text evidence="2">The sequence shown here is derived from an EMBL/GenBank/DDBJ whole genome shotgun (WGS) entry which is preliminary data.</text>
</comment>
<dbReference type="InterPro" id="IPR040198">
    <property type="entry name" value="Fido_containing"/>
</dbReference>
<dbReference type="SUPFAM" id="SSF46785">
    <property type="entry name" value="Winged helix' DNA-binding domain"/>
    <property type="match status" value="1"/>
</dbReference>
<dbReference type="EMBL" id="JAVDXO010000005">
    <property type="protein sequence ID" value="MDR7307277.1"/>
    <property type="molecule type" value="Genomic_DNA"/>
</dbReference>
<protein>
    <submittedName>
        <fullName evidence="2">Fic family protein</fullName>
    </submittedName>
</protein>
<dbReference type="InterPro" id="IPR036597">
    <property type="entry name" value="Fido-like_dom_sf"/>
</dbReference>
<dbReference type="Gene3D" id="1.10.3290.10">
    <property type="entry name" value="Fido-like domain"/>
    <property type="match status" value="1"/>
</dbReference>
<feature type="domain" description="Fido" evidence="1">
    <location>
        <begin position="119"/>
        <end position="297"/>
    </location>
</feature>
<organism evidence="2 3">
    <name type="scientific">Rhodoferax saidenbachensis</name>
    <dbReference type="NCBI Taxonomy" id="1484693"/>
    <lineage>
        <taxon>Bacteria</taxon>
        <taxon>Pseudomonadati</taxon>
        <taxon>Pseudomonadota</taxon>
        <taxon>Betaproteobacteria</taxon>
        <taxon>Burkholderiales</taxon>
        <taxon>Comamonadaceae</taxon>
        <taxon>Rhodoferax</taxon>
    </lineage>
</organism>
<dbReference type="InterPro" id="IPR025230">
    <property type="entry name" value="DUF4172"/>
</dbReference>
<dbReference type="InterPro" id="IPR036388">
    <property type="entry name" value="WH-like_DNA-bd_sf"/>
</dbReference>
<dbReference type="PANTHER" id="PTHR13504:SF33">
    <property type="entry name" value="FIC FAMILY PROTEIN"/>
    <property type="match status" value="1"/>
</dbReference>
<accession>A0ABU1ZP04</accession>
<dbReference type="RefSeq" id="WP_310343414.1">
    <property type="nucleotide sequence ID" value="NZ_JAVDXO010000005.1"/>
</dbReference>
<dbReference type="SUPFAM" id="SSF140931">
    <property type="entry name" value="Fic-like"/>
    <property type="match status" value="1"/>
</dbReference>
<proteinExistence type="predicted"/>
<dbReference type="PROSITE" id="PS51459">
    <property type="entry name" value="FIDO"/>
    <property type="match status" value="1"/>
</dbReference>
<dbReference type="PANTHER" id="PTHR13504">
    <property type="entry name" value="FIDO DOMAIN-CONTAINING PROTEIN DDB_G0283145"/>
    <property type="match status" value="1"/>
</dbReference>
<evidence type="ECO:0000313" key="2">
    <source>
        <dbReference type="EMBL" id="MDR7307277.1"/>
    </source>
</evidence>
<reference evidence="2 3" key="1">
    <citation type="submission" date="2023-07" db="EMBL/GenBank/DDBJ databases">
        <title>Sorghum-associated microbial communities from plants grown in Nebraska, USA.</title>
        <authorList>
            <person name="Schachtman D."/>
        </authorList>
    </citation>
    <scope>NUCLEOTIDE SEQUENCE [LARGE SCALE GENOMIC DNA]</scope>
    <source>
        <strain evidence="2 3">BE308</strain>
    </source>
</reference>